<dbReference type="OMA" id="WRATFDT"/>
<keyword evidence="3 6" id="KW-0808">Transferase</keyword>
<dbReference type="GO" id="GO:0008757">
    <property type="term" value="F:S-adenosylmethionine-dependent methyltransferase activity"/>
    <property type="evidence" value="ECO:0007669"/>
    <property type="project" value="InterPro"/>
</dbReference>
<dbReference type="PANTHER" id="PTHR44942:SF4">
    <property type="entry name" value="METHYLTRANSFERASE TYPE 11 DOMAIN-CONTAINING PROTEIN"/>
    <property type="match status" value="1"/>
</dbReference>
<proteinExistence type="inferred from homology"/>
<evidence type="ECO:0000256" key="1">
    <source>
        <dbReference type="ARBA" id="ARBA00008361"/>
    </source>
</evidence>
<reference evidence="6 8" key="2">
    <citation type="submission" date="2018-07" db="EMBL/GenBank/DDBJ databases">
        <title>Draft Genome Assemblies for Five Robust Yarrowia lipolytica Strains Exhibiting High Lipid Production and Pentose Sugar Utilization and Sugar Alcohol Secretion from Undetoxified Lignocellulosic Biomass Hydrolysates.</title>
        <authorList>
            <consortium name="DOE Joint Genome Institute"/>
            <person name="Walker C."/>
            <person name="Ryu S."/>
            <person name="Na H."/>
            <person name="Zane M."/>
            <person name="LaButti K."/>
            <person name="Lipzen A."/>
            <person name="Haridas S."/>
            <person name="Barry K."/>
            <person name="Grigoriev I.V."/>
            <person name="Quarterman J."/>
            <person name="Slininger P."/>
            <person name="Dien B."/>
            <person name="Trinh C.T."/>
        </authorList>
    </citation>
    <scope>NUCLEOTIDE SEQUENCE [LARGE SCALE GENOMIC DNA]</scope>
    <source>
        <strain evidence="6 8">YB392</strain>
    </source>
</reference>
<accession>A0A1H6Q9C0</accession>
<dbReference type="GO" id="GO:0032259">
    <property type="term" value="P:methylation"/>
    <property type="evidence" value="ECO:0007669"/>
    <property type="project" value="UniProtKB-KW"/>
</dbReference>
<reference evidence="5 7" key="1">
    <citation type="journal article" date="2016" name="PLoS ONE">
        <title>Sequence Assembly of Yarrowia lipolytica Strain W29/CLIB89 Shows Transposable Element Diversity.</title>
        <authorList>
            <person name="Magnan C."/>
            <person name="Yu J."/>
            <person name="Chang I."/>
            <person name="Jahn E."/>
            <person name="Kanomata Y."/>
            <person name="Wu J."/>
            <person name="Zeller M."/>
            <person name="Oakes M."/>
            <person name="Baldi P."/>
            <person name="Sandmeyer S."/>
        </authorList>
    </citation>
    <scope>NUCLEOTIDE SEQUENCE [LARGE SCALE GENOMIC DNA]</scope>
    <source>
        <strain evidence="5">CLIB89</strain>
        <strain evidence="7">CLIB89(W29)</strain>
    </source>
</reference>
<dbReference type="InterPro" id="IPR029063">
    <property type="entry name" value="SAM-dependent_MTases_sf"/>
</dbReference>
<dbReference type="VEuPathDB" id="FungiDB:YALI0_A02673g"/>
<dbReference type="Proteomes" id="UP000182444">
    <property type="component" value="Chromosome 1A"/>
</dbReference>
<dbReference type="eggNOG" id="KOG3010">
    <property type="taxonomic scope" value="Eukaryota"/>
</dbReference>
<evidence type="ECO:0000256" key="2">
    <source>
        <dbReference type="ARBA" id="ARBA00022603"/>
    </source>
</evidence>
<dbReference type="InterPro" id="IPR013216">
    <property type="entry name" value="Methyltransf_11"/>
</dbReference>
<dbReference type="EMBL" id="KZ858964">
    <property type="protein sequence ID" value="RDW27373.1"/>
    <property type="molecule type" value="Genomic_DNA"/>
</dbReference>
<dbReference type="KEGG" id="yli:2906503"/>
<dbReference type="GeneID" id="2906503"/>
<dbReference type="PANTHER" id="PTHR44942">
    <property type="entry name" value="METHYLTRANSF_11 DOMAIN-CONTAINING PROTEIN"/>
    <property type="match status" value="1"/>
</dbReference>
<name>A0A1H6Q9C0_YARLL</name>
<sequence length="261" mass="29882">MSVNATSLSSFNANHELYDKARPSFQQDAVKWLIDTAGLHKGSKVVELAVGTGKFTKSIINNGYDLVAVEPSEGMLTSFKKNFPQVEAKIGSSYETGIEDQWADAVIVAQAYHWFADHKSLEELHRITKPGGKLVFIWNIEVLDKLSPSHWQKISTEKVWSYDVNVPQYRHDKWQDSFKNQTWFKMPYQEKILPYQLSYSDEDMWNYWESRSYITALDGPEKAKLKEFIEGVVSKAPKEERDSEGKLVADRGTHVVVATRV</sequence>
<comment type="similarity">
    <text evidence="1">Belongs to the methyltransferase superfamily.</text>
</comment>
<feature type="domain" description="Methyltransferase type 11" evidence="4">
    <location>
        <begin position="47"/>
        <end position="136"/>
    </location>
</feature>
<evidence type="ECO:0000313" key="8">
    <source>
        <dbReference type="Proteomes" id="UP000256601"/>
    </source>
</evidence>
<dbReference type="OrthoDB" id="10027013at2759"/>
<evidence type="ECO:0000313" key="7">
    <source>
        <dbReference type="Proteomes" id="UP000182444"/>
    </source>
</evidence>
<evidence type="ECO:0000259" key="4">
    <source>
        <dbReference type="Pfam" id="PF08241"/>
    </source>
</evidence>
<dbReference type="EMBL" id="CP017553">
    <property type="protein sequence ID" value="AOW00189.1"/>
    <property type="molecule type" value="Genomic_DNA"/>
</dbReference>
<evidence type="ECO:0000256" key="3">
    <source>
        <dbReference type="ARBA" id="ARBA00022679"/>
    </source>
</evidence>
<protein>
    <submittedName>
        <fullName evidence="6">S-adenosyl-L-methionine-dependent methyltransferase</fullName>
    </submittedName>
</protein>
<dbReference type="VEuPathDB" id="FungiDB:YALI1_A03170g"/>
<dbReference type="RefSeq" id="XP_499702.1">
    <property type="nucleotide sequence ID" value="XM_499702.1"/>
</dbReference>
<dbReference type="Gene3D" id="3.40.50.150">
    <property type="entry name" value="Vaccinia Virus protein VP39"/>
    <property type="match status" value="1"/>
</dbReference>
<keyword evidence="2 6" id="KW-0489">Methyltransferase</keyword>
<dbReference type="InterPro" id="IPR051052">
    <property type="entry name" value="Diverse_substrate_MTase"/>
</dbReference>
<evidence type="ECO:0000313" key="5">
    <source>
        <dbReference type="EMBL" id="AOW00189.1"/>
    </source>
</evidence>
<dbReference type="Pfam" id="PF08241">
    <property type="entry name" value="Methyltransf_11"/>
    <property type="match status" value="1"/>
</dbReference>
<dbReference type="CDD" id="cd02440">
    <property type="entry name" value="AdoMet_MTases"/>
    <property type="match status" value="1"/>
</dbReference>
<dbReference type="AlphaFoldDB" id="A0A1H6Q9C0"/>
<organism evidence="5 7">
    <name type="scientific">Yarrowia lipolytica</name>
    <name type="common">Candida lipolytica</name>
    <dbReference type="NCBI Taxonomy" id="4952"/>
    <lineage>
        <taxon>Eukaryota</taxon>
        <taxon>Fungi</taxon>
        <taxon>Dikarya</taxon>
        <taxon>Ascomycota</taxon>
        <taxon>Saccharomycotina</taxon>
        <taxon>Dipodascomycetes</taxon>
        <taxon>Dipodascales</taxon>
        <taxon>Dipodascales incertae sedis</taxon>
        <taxon>Yarrowia</taxon>
    </lineage>
</organism>
<evidence type="ECO:0000313" key="6">
    <source>
        <dbReference type="EMBL" id="RDW27373.1"/>
    </source>
</evidence>
<gene>
    <name evidence="6" type="ORF">B0I71DRAFT_129290</name>
    <name evidence="5" type="ORF">YALI1_A03170g</name>
</gene>
<dbReference type="Proteomes" id="UP000256601">
    <property type="component" value="Unassembled WGS sequence"/>
</dbReference>
<dbReference type="SUPFAM" id="SSF53335">
    <property type="entry name" value="S-adenosyl-L-methionine-dependent methyltransferases"/>
    <property type="match status" value="1"/>
</dbReference>